<organism evidence="6 7">
    <name type="scientific">Neotoma lepida</name>
    <name type="common">Desert woodrat</name>
    <dbReference type="NCBI Taxonomy" id="56216"/>
    <lineage>
        <taxon>Eukaryota</taxon>
        <taxon>Metazoa</taxon>
        <taxon>Chordata</taxon>
        <taxon>Craniata</taxon>
        <taxon>Vertebrata</taxon>
        <taxon>Euteleostomi</taxon>
        <taxon>Mammalia</taxon>
        <taxon>Eutheria</taxon>
        <taxon>Euarchontoglires</taxon>
        <taxon>Glires</taxon>
        <taxon>Rodentia</taxon>
        <taxon>Myomorpha</taxon>
        <taxon>Muroidea</taxon>
        <taxon>Cricetidae</taxon>
        <taxon>Neotominae</taxon>
        <taxon>Neotoma</taxon>
    </lineage>
</organism>
<dbReference type="InterPro" id="IPR001331">
    <property type="entry name" value="GDS_CDC24_CS"/>
</dbReference>
<dbReference type="PANTHER" id="PTHR46026">
    <property type="entry name" value="RHO-TYPE GUANINE NUCLEOTIDE EXCHANGE FACTOR, ISOFORM F"/>
    <property type="match status" value="1"/>
</dbReference>
<evidence type="ECO:0000256" key="1">
    <source>
        <dbReference type="ARBA" id="ARBA00004316"/>
    </source>
</evidence>
<dbReference type="SUPFAM" id="SSF48065">
    <property type="entry name" value="DBL homology domain (DH-domain)"/>
    <property type="match status" value="1"/>
</dbReference>
<evidence type="ECO:0000256" key="2">
    <source>
        <dbReference type="ARBA" id="ARBA00022658"/>
    </source>
</evidence>
<feature type="domain" description="PH" evidence="5">
    <location>
        <begin position="68"/>
        <end position="173"/>
    </location>
</feature>
<comment type="caution">
    <text evidence="6">The sequence shown here is derived from an EMBL/GenBank/DDBJ whole genome shotgun (WGS) entry which is preliminary data.</text>
</comment>
<evidence type="ECO:0000259" key="5">
    <source>
        <dbReference type="PROSITE" id="PS50003"/>
    </source>
</evidence>
<feature type="non-terminal residue" evidence="6">
    <location>
        <position position="369"/>
    </location>
</feature>
<dbReference type="Proteomes" id="UP000092124">
    <property type="component" value="Unassembled WGS sequence"/>
</dbReference>
<dbReference type="Pfam" id="PF00169">
    <property type="entry name" value="PH"/>
    <property type="match status" value="1"/>
</dbReference>
<evidence type="ECO:0000313" key="7">
    <source>
        <dbReference type="Proteomes" id="UP000092124"/>
    </source>
</evidence>
<dbReference type="SUPFAM" id="SSF50729">
    <property type="entry name" value="PH domain-like"/>
    <property type="match status" value="1"/>
</dbReference>
<dbReference type="GO" id="GO:0005737">
    <property type="term" value="C:cytoplasm"/>
    <property type="evidence" value="ECO:0007669"/>
    <property type="project" value="TreeGrafter"/>
</dbReference>
<dbReference type="Pfam" id="PF16523">
    <property type="entry name" value="betaPIX_CC"/>
    <property type="match status" value="1"/>
</dbReference>
<keyword evidence="2" id="KW-0344">Guanine-nucleotide releasing factor</keyword>
<dbReference type="PANTHER" id="PTHR46026:SF2">
    <property type="entry name" value="RHO GUANINE NUCLEOTIDE EXCHANGE FACTOR 6"/>
    <property type="match status" value="1"/>
</dbReference>
<dbReference type="SMART" id="SM00233">
    <property type="entry name" value="PH"/>
    <property type="match status" value="1"/>
</dbReference>
<dbReference type="InterPro" id="IPR032409">
    <property type="entry name" value="GEF6/7_CC"/>
</dbReference>
<keyword evidence="7" id="KW-1185">Reference proteome</keyword>
<accession>A0A1A6GSY7</accession>
<dbReference type="PROSITE" id="PS00741">
    <property type="entry name" value="DH_1"/>
    <property type="match status" value="1"/>
</dbReference>
<dbReference type="Gene3D" id="1.20.5.390">
    <property type="entry name" value="L1 transposable element, trimerization domain"/>
    <property type="match status" value="1"/>
</dbReference>
<dbReference type="STRING" id="56216.A0A1A6GSY7"/>
<gene>
    <name evidence="6" type="ORF">A6R68_02672</name>
</gene>
<feature type="coiled-coil region" evidence="4">
    <location>
        <begin position="325"/>
        <end position="355"/>
    </location>
</feature>
<sequence length="369" mass="41778">MENQGASSPGILILTTSLSKPFMRLEKYVTLLQELERHMEGQCQDLRKRKQLELQILSEPIQAWEGDDIKTLGNVIFMSQVMVQYGTCEEKEERYFMLFSNVLIMLSASPRMSGFIYQGKIPIAGMVVTRLDEIEGNDYTFEITGSVVERTVVYCNNSQDFQEWLEQLNRLTRGPASCGSLSKASSSSCSAHSPRGPLEPPQIIKPWSLSCLRPAPPLRPSAALGYKEESSKSPKTMKKFLHKRKTERKASEEEYVIRKSTAALEEDAQILKVIEAYCTSASFQQGTRKDSVPQVLLPEEEKLIIEETRSNGQTIIEEKSLVDTVYALKDEVKELKQSRKDLEKLVRKLLKQTDECIRAESSSKTPILP</sequence>
<dbReference type="Gene3D" id="2.30.29.30">
    <property type="entry name" value="Pleckstrin-homology domain (PH domain)/Phosphotyrosine-binding domain (PTB)"/>
    <property type="match status" value="1"/>
</dbReference>
<dbReference type="AlphaFoldDB" id="A0A1A6GSY7"/>
<dbReference type="GO" id="GO:0030032">
    <property type="term" value="P:lamellipodium assembly"/>
    <property type="evidence" value="ECO:0007669"/>
    <property type="project" value="TreeGrafter"/>
</dbReference>
<evidence type="ECO:0000256" key="4">
    <source>
        <dbReference type="SAM" id="Coils"/>
    </source>
</evidence>
<keyword evidence="3" id="KW-0966">Cell projection</keyword>
<keyword evidence="4" id="KW-0175">Coiled coil</keyword>
<dbReference type="FunFam" id="2.30.29.30:FF:000094">
    <property type="entry name" value="Rho guanine nucleotide exchange factor 7"/>
    <property type="match status" value="1"/>
</dbReference>
<dbReference type="InterPro" id="IPR001849">
    <property type="entry name" value="PH_domain"/>
</dbReference>
<dbReference type="PROSITE" id="PS50003">
    <property type="entry name" value="PH_DOMAIN"/>
    <property type="match status" value="1"/>
</dbReference>
<protein>
    <recommendedName>
        <fullName evidence="5">PH domain-containing protein</fullName>
    </recommendedName>
</protein>
<dbReference type="CDD" id="cd01225">
    <property type="entry name" value="PH_Cool_Pix"/>
    <property type="match status" value="1"/>
</dbReference>
<dbReference type="GO" id="GO:0035556">
    <property type="term" value="P:intracellular signal transduction"/>
    <property type="evidence" value="ECO:0007669"/>
    <property type="project" value="InterPro"/>
</dbReference>
<name>A0A1A6GSY7_NEOLE</name>
<dbReference type="Pfam" id="PF16614">
    <property type="entry name" value="RhoGEF67_u2"/>
    <property type="match status" value="1"/>
</dbReference>
<dbReference type="EMBL" id="LZPO01075866">
    <property type="protein sequence ID" value="OBS68780.1"/>
    <property type="molecule type" value="Genomic_DNA"/>
</dbReference>
<dbReference type="GO" id="GO:0030027">
    <property type="term" value="C:lamellipodium"/>
    <property type="evidence" value="ECO:0007669"/>
    <property type="project" value="TreeGrafter"/>
</dbReference>
<evidence type="ECO:0000313" key="6">
    <source>
        <dbReference type="EMBL" id="OBS68780.1"/>
    </source>
</evidence>
<reference evidence="6 7" key="1">
    <citation type="submission" date="2016-06" db="EMBL/GenBank/DDBJ databases">
        <title>The Draft Genome Sequence and Annotation of the Desert Woodrat Neotoma lepida.</title>
        <authorList>
            <person name="Campbell M."/>
            <person name="Oakeson K.F."/>
            <person name="Yandell M."/>
            <person name="Halpert J.R."/>
            <person name="Dearing D."/>
        </authorList>
    </citation>
    <scope>NUCLEOTIDE SEQUENCE [LARGE SCALE GENOMIC DNA]</scope>
    <source>
        <strain evidence="6">417</strain>
        <tissue evidence="6">Liver</tissue>
    </source>
</reference>
<dbReference type="GO" id="GO:0005085">
    <property type="term" value="F:guanyl-nucleotide exchange factor activity"/>
    <property type="evidence" value="ECO:0007669"/>
    <property type="project" value="UniProtKB-KW"/>
</dbReference>
<proteinExistence type="predicted"/>
<dbReference type="InterPro" id="IPR046376">
    <property type="entry name" value="PH_Cool_Pix"/>
</dbReference>
<evidence type="ECO:0000256" key="3">
    <source>
        <dbReference type="ARBA" id="ARBA00023273"/>
    </source>
</evidence>
<comment type="subcellular location">
    <subcellularLocation>
        <location evidence="1">Cell projection</location>
    </subcellularLocation>
</comment>
<dbReference type="InterPro" id="IPR011993">
    <property type="entry name" value="PH-like_dom_sf"/>
</dbReference>
<dbReference type="InterPro" id="IPR035899">
    <property type="entry name" value="DBL_dom_sf"/>
</dbReference>
<dbReference type="OrthoDB" id="6019202at2759"/>